<evidence type="ECO:0000256" key="17">
    <source>
        <dbReference type="ARBA" id="ARBA00022837"/>
    </source>
</evidence>
<keyword evidence="8" id="KW-0433">Leucine-rich repeat</keyword>
<gene>
    <name evidence="32" type="ORF">Sango_1467700</name>
</gene>
<dbReference type="PROSITE" id="PS00107">
    <property type="entry name" value="PROTEIN_KINASE_ATP"/>
    <property type="match status" value="1"/>
</dbReference>
<dbReference type="SUPFAM" id="SSF48113">
    <property type="entry name" value="Heme-dependent peroxidases"/>
    <property type="match status" value="1"/>
</dbReference>
<evidence type="ECO:0000256" key="4">
    <source>
        <dbReference type="ARBA" id="ARBA00006873"/>
    </source>
</evidence>
<evidence type="ECO:0000256" key="10">
    <source>
        <dbReference type="ARBA" id="ARBA00022679"/>
    </source>
</evidence>
<evidence type="ECO:0000256" key="12">
    <source>
        <dbReference type="ARBA" id="ARBA00022723"/>
    </source>
</evidence>
<keyword evidence="13" id="KW-0732">Signal</keyword>
<evidence type="ECO:0000256" key="11">
    <source>
        <dbReference type="ARBA" id="ARBA00022692"/>
    </source>
</evidence>
<dbReference type="Pfam" id="PF00141">
    <property type="entry name" value="peroxidase"/>
    <property type="match status" value="1"/>
</dbReference>
<dbReference type="CDD" id="cd14066">
    <property type="entry name" value="STKc_IRAK"/>
    <property type="match status" value="1"/>
</dbReference>
<dbReference type="FunFam" id="3.30.200.20:FF:000394">
    <property type="entry name" value="Leucine-rich repeat receptor-like protein kinase"/>
    <property type="match status" value="1"/>
</dbReference>
<evidence type="ECO:0000256" key="23">
    <source>
        <dbReference type="ARBA" id="ARBA00023136"/>
    </source>
</evidence>
<keyword evidence="19" id="KW-0630">Potassium</keyword>
<comment type="cofactor">
    <cofactor evidence="2">
        <name>heme b</name>
        <dbReference type="ChEBI" id="CHEBI:60344"/>
    </cofactor>
</comment>
<dbReference type="PROSITE" id="PS51450">
    <property type="entry name" value="LRR"/>
    <property type="match status" value="1"/>
</dbReference>
<evidence type="ECO:0000256" key="3">
    <source>
        <dbReference type="ARBA" id="ARBA00004167"/>
    </source>
</evidence>
<accession>A0AAE1WMY3</accession>
<dbReference type="GO" id="GO:0140825">
    <property type="term" value="F:lactoperoxidase activity"/>
    <property type="evidence" value="ECO:0007669"/>
    <property type="project" value="UniProtKB-EC"/>
</dbReference>
<dbReference type="FunFam" id="1.10.510.10:FF:000146">
    <property type="entry name" value="LRR receptor-like serine/threonine-protein kinase IOS1"/>
    <property type="match status" value="1"/>
</dbReference>
<dbReference type="GO" id="GO:0006979">
    <property type="term" value="P:response to oxidative stress"/>
    <property type="evidence" value="ECO:0007669"/>
    <property type="project" value="InterPro"/>
</dbReference>
<keyword evidence="10" id="KW-0808">Transferase</keyword>
<dbReference type="InterPro" id="IPR024788">
    <property type="entry name" value="Malectin-like_Carb-bd_dom"/>
</dbReference>
<keyword evidence="6" id="KW-0597">Phosphoprotein</keyword>
<dbReference type="InterPro" id="IPR010255">
    <property type="entry name" value="Haem_peroxidase_sf"/>
</dbReference>
<dbReference type="AlphaFoldDB" id="A0AAE1WMY3"/>
<dbReference type="GO" id="GO:0042744">
    <property type="term" value="P:hydrogen peroxide catabolic process"/>
    <property type="evidence" value="ECO:0007669"/>
    <property type="project" value="UniProtKB-KW"/>
</dbReference>
<evidence type="ECO:0000259" key="31">
    <source>
        <dbReference type="PROSITE" id="PS50873"/>
    </source>
</evidence>
<dbReference type="FunFam" id="3.80.10.10:FF:000041">
    <property type="entry name" value="LRR receptor-like serine/threonine-protein kinase ERECTA"/>
    <property type="match status" value="1"/>
</dbReference>
<dbReference type="Pfam" id="PF13855">
    <property type="entry name" value="LRR_8"/>
    <property type="match status" value="1"/>
</dbReference>
<protein>
    <submittedName>
        <fullName evidence="32">LRR receptor-like serine/threonine-protein kinase</fullName>
    </submittedName>
</protein>
<dbReference type="Gene3D" id="1.10.520.10">
    <property type="match status" value="1"/>
</dbReference>
<keyword evidence="21" id="KW-0560">Oxidoreductase</keyword>
<evidence type="ECO:0000256" key="14">
    <source>
        <dbReference type="ARBA" id="ARBA00022737"/>
    </source>
</evidence>
<reference evidence="32" key="2">
    <citation type="journal article" date="2024" name="Plant">
        <title>Genomic evolution and insights into agronomic trait innovations of Sesamum species.</title>
        <authorList>
            <person name="Miao H."/>
            <person name="Wang L."/>
            <person name="Qu L."/>
            <person name="Liu H."/>
            <person name="Sun Y."/>
            <person name="Le M."/>
            <person name="Wang Q."/>
            <person name="Wei S."/>
            <person name="Zheng Y."/>
            <person name="Lin W."/>
            <person name="Duan Y."/>
            <person name="Cao H."/>
            <person name="Xiong S."/>
            <person name="Wang X."/>
            <person name="Wei L."/>
            <person name="Li C."/>
            <person name="Ma Q."/>
            <person name="Ju M."/>
            <person name="Zhao R."/>
            <person name="Li G."/>
            <person name="Mu C."/>
            <person name="Tian Q."/>
            <person name="Mei H."/>
            <person name="Zhang T."/>
            <person name="Gao T."/>
            <person name="Zhang H."/>
        </authorList>
    </citation>
    <scope>NUCLEOTIDE SEQUENCE</scope>
    <source>
        <strain evidence="32">K16</strain>
    </source>
</reference>
<dbReference type="Gene3D" id="3.80.10.10">
    <property type="entry name" value="Ribonuclease Inhibitor"/>
    <property type="match status" value="1"/>
</dbReference>
<keyword evidence="9" id="KW-0349">Heme</keyword>
<evidence type="ECO:0000256" key="7">
    <source>
        <dbReference type="ARBA" id="ARBA00022559"/>
    </source>
</evidence>
<dbReference type="GO" id="GO:0005524">
    <property type="term" value="F:ATP binding"/>
    <property type="evidence" value="ECO:0007669"/>
    <property type="project" value="UniProtKB-UniRule"/>
</dbReference>
<evidence type="ECO:0000256" key="18">
    <source>
        <dbReference type="ARBA" id="ARBA00022840"/>
    </source>
</evidence>
<evidence type="ECO:0000256" key="2">
    <source>
        <dbReference type="ARBA" id="ARBA00001970"/>
    </source>
</evidence>
<keyword evidence="14" id="KW-0677">Repeat</keyword>
<dbReference type="Gene3D" id="1.10.420.10">
    <property type="entry name" value="Peroxidase, domain 2"/>
    <property type="match status" value="1"/>
</dbReference>
<dbReference type="PROSITE" id="PS00435">
    <property type="entry name" value="PEROXIDASE_1"/>
    <property type="match status" value="1"/>
</dbReference>
<evidence type="ECO:0000256" key="8">
    <source>
        <dbReference type="ARBA" id="ARBA00022614"/>
    </source>
</evidence>
<dbReference type="Pfam" id="PF12819">
    <property type="entry name" value="Malectin_like"/>
    <property type="match status" value="1"/>
</dbReference>
<keyword evidence="5" id="KW-0723">Serine/threonine-protein kinase</keyword>
<keyword evidence="16 32" id="KW-0418">Kinase</keyword>
<dbReference type="GO" id="GO:0046872">
    <property type="term" value="F:metal ion binding"/>
    <property type="evidence" value="ECO:0007669"/>
    <property type="project" value="UniProtKB-KW"/>
</dbReference>
<dbReference type="PRINTS" id="PR00458">
    <property type="entry name" value="PEROXIDASE"/>
</dbReference>
<proteinExistence type="inferred from homology"/>
<feature type="domain" description="Protein kinase" evidence="30">
    <location>
        <begin position="935"/>
        <end position="1210"/>
    </location>
</feature>
<keyword evidence="26" id="KW-0376">Hydrogen peroxide</keyword>
<evidence type="ECO:0000256" key="22">
    <source>
        <dbReference type="ARBA" id="ARBA00023004"/>
    </source>
</evidence>
<reference evidence="32" key="1">
    <citation type="submission" date="2020-06" db="EMBL/GenBank/DDBJ databases">
        <authorList>
            <person name="Li T."/>
            <person name="Hu X."/>
            <person name="Zhang T."/>
            <person name="Song X."/>
            <person name="Zhang H."/>
            <person name="Dai N."/>
            <person name="Sheng W."/>
            <person name="Hou X."/>
            <person name="Wei L."/>
        </authorList>
    </citation>
    <scope>NUCLEOTIDE SEQUENCE</scope>
    <source>
        <strain evidence="32">K16</strain>
        <tissue evidence="32">Leaf</tissue>
    </source>
</reference>
<keyword evidence="15 29" id="KW-0547">Nucleotide-binding</keyword>
<comment type="similarity">
    <text evidence="4">Belongs to the peroxidase family. Ascorbate peroxidase subfamily.</text>
</comment>
<keyword evidence="23" id="KW-0472">Membrane</keyword>
<comment type="caution">
    <text evidence="32">The sequence shown here is derived from an EMBL/GenBank/DDBJ whole genome shotgun (WGS) entry which is preliminary data.</text>
</comment>
<evidence type="ECO:0000256" key="25">
    <source>
        <dbReference type="ARBA" id="ARBA00023180"/>
    </source>
</evidence>
<evidence type="ECO:0000256" key="16">
    <source>
        <dbReference type="ARBA" id="ARBA00022777"/>
    </source>
</evidence>
<evidence type="ECO:0000256" key="1">
    <source>
        <dbReference type="ARBA" id="ARBA00000189"/>
    </source>
</evidence>
<dbReference type="PRINTS" id="PR00459">
    <property type="entry name" value="ASPEROXIDASE"/>
</dbReference>
<dbReference type="InterPro" id="IPR001611">
    <property type="entry name" value="Leu-rich_rpt"/>
</dbReference>
<evidence type="ECO:0000256" key="5">
    <source>
        <dbReference type="ARBA" id="ARBA00022527"/>
    </source>
</evidence>
<dbReference type="GO" id="GO:0016020">
    <property type="term" value="C:membrane"/>
    <property type="evidence" value="ECO:0007669"/>
    <property type="project" value="UniProtKB-SubCell"/>
</dbReference>
<evidence type="ECO:0000313" key="33">
    <source>
        <dbReference type="Proteomes" id="UP001289374"/>
    </source>
</evidence>
<evidence type="ECO:0000256" key="21">
    <source>
        <dbReference type="ARBA" id="ARBA00023002"/>
    </source>
</evidence>
<organism evidence="32 33">
    <name type="scientific">Sesamum angolense</name>
    <dbReference type="NCBI Taxonomy" id="2727404"/>
    <lineage>
        <taxon>Eukaryota</taxon>
        <taxon>Viridiplantae</taxon>
        <taxon>Streptophyta</taxon>
        <taxon>Embryophyta</taxon>
        <taxon>Tracheophyta</taxon>
        <taxon>Spermatophyta</taxon>
        <taxon>Magnoliopsida</taxon>
        <taxon>eudicotyledons</taxon>
        <taxon>Gunneridae</taxon>
        <taxon>Pentapetalae</taxon>
        <taxon>asterids</taxon>
        <taxon>lamiids</taxon>
        <taxon>Lamiales</taxon>
        <taxon>Pedaliaceae</taxon>
        <taxon>Sesamum</taxon>
    </lineage>
</organism>
<feature type="binding site" evidence="29">
    <location>
        <position position="963"/>
    </location>
    <ligand>
        <name>ATP</name>
        <dbReference type="ChEBI" id="CHEBI:30616"/>
    </ligand>
</feature>
<dbReference type="PANTHER" id="PTHR45631">
    <property type="entry name" value="OS07G0107800 PROTEIN-RELATED"/>
    <property type="match status" value="1"/>
</dbReference>
<keyword evidence="18 29" id="KW-0067">ATP-binding</keyword>
<dbReference type="PROSITE" id="PS50011">
    <property type="entry name" value="PROTEIN_KINASE_DOM"/>
    <property type="match status" value="1"/>
</dbReference>
<dbReference type="SMART" id="SM00220">
    <property type="entry name" value="S_TKc"/>
    <property type="match status" value="1"/>
</dbReference>
<keyword evidence="11" id="KW-0812">Transmembrane</keyword>
<keyword evidence="25" id="KW-0325">Glycoprotein</keyword>
<keyword evidence="7" id="KW-0575">Peroxidase</keyword>
<keyword evidence="24 32" id="KW-0675">Receptor</keyword>
<dbReference type="SUPFAM" id="SSF52058">
    <property type="entry name" value="L domain-like"/>
    <property type="match status" value="1"/>
</dbReference>
<keyword evidence="12" id="KW-0479">Metal-binding</keyword>
<dbReference type="GO" id="GO:0004674">
    <property type="term" value="F:protein serine/threonine kinase activity"/>
    <property type="evidence" value="ECO:0007669"/>
    <property type="project" value="UniProtKB-KW"/>
</dbReference>
<comment type="catalytic activity">
    <reaction evidence="28">
        <text>L-seryl-[protein] + ATP = O-phospho-L-seryl-[protein] + ADP + H(+)</text>
        <dbReference type="Rhea" id="RHEA:17989"/>
        <dbReference type="Rhea" id="RHEA-COMP:9863"/>
        <dbReference type="Rhea" id="RHEA-COMP:11604"/>
        <dbReference type="ChEBI" id="CHEBI:15378"/>
        <dbReference type="ChEBI" id="CHEBI:29999"/>
        <dbReference type="ChEBI" id="CHEBI:30616"/>
        <dbReference type="ChEBI" id="CHEBI:83421"/>
        <dbReference type="ChEBI" id="CHEBI:456216"/>
        <dbReference type="EC" id="2.7.11.1"/>
    </reaction>
</comment>
<dbReference type="Gene3D" id="3.30.200.20">
    <property type="entry name" value="Phosphorylase Kinase, domain 1"/>
    <property type="match status" value="1"/>
</dbReference>
<dbReference type="InterPro" id="IPR017441">
    <property type="entry name" value="Protein_kinase_ATP_BS"/>
</dbReference>
<evidence type="ECO:0000256" key="26">
    <source>
        <dbReference type="ARBA" id="ARBA00023324"/>
    </source>
</evidence>
<dbReference type="PROSITE" id="PS00108">
    <property type="entry name" value="PROTEIN_KINASE_ST"/>
    <property type="match status" value="1"/>
</dbReference>
<dbReference type="Pfam" id="PF07714">
    <property type="entry name" value="PK_Tyr_Ser-Thr"/>
    <property type="match status" value="1"/>
</dbReference>
<comment type="catalytic activity">
    <reaction evidence="1">
        <text>2 a phenolic donor + H2O2 = 2 a phenolic radical donor + 2 H2O</text>
        <dbReference type="Rhea" id="RHEA:56136"/>
        <dbReference type="ChEBI" id="CHEBI:15377"/>
        <dbReference type="ChEBI" id="CHEBI:16240"/>
        <dbReference type="ChEBI" id="CHEBI:139520"/>
        <dbReference type="ChEBI" id="CHEBI:139521"/>
        <dbReference type="EC" id="1.11.1.7"/>
    </reaction>
</comment>
<dbReference type="InterPro" id="IPR008271">
    <property type="entry name" value="Ser/Thr_kinase_AS"/>
</dbReference>
<sequence>MEFDRSFWLIALDLYMTAGDLRLRQLAFAAFVAVEFLLVFWQEVDTVAKFVEMVKKYPVVSEEYKAAVEKCKKKLRGFIAEKQCAPIVLRLAWHSAGTYDWKTKTGGPFGTIRHPAELSHEANNGLDIAVRLLEPIKQQFPILSYADLYQLAGVVAVEVTGGPEIPFHAGRQDKTDPLRKAVYLMPRKVTLRSDHLREVFGHMGLSDKDIVALSGGHTLGRCHKERSGFEGPWTRNPLIFDNSYFKELLSGEKEGLIQLPTDKALLEDPVFRPLVEKYAADEDAFFHDYAEAHLKLSELGSLCDRLQFLALCCMSSTIVVSRLKYYPFHHLGRKARNGSVGVLFLFLSLYAGLLMDVSTAQMPGFVSLDCGGTNNFTDEIGLFWSPDNYMLSGEIANISVANETRKQYKTLRFFPADYNKYCYTLNVVSRTRYLIRATFLYGNFDNNNVYPKFDISFGPTHWATIVISDANTIESQELIFLATDPAISVCLSNATTGQPFISTLELRQFNGSIYFNQFENQFFLSLSARINFGAESDTPVRYPDDPFDRIWQSDSVKKANYLVDVAPGTEKISTRMPIDVGRDERPPQKVMQTAVVGRNGSLTYRLNLDGFPGFGWAFTYFAEIEDLDPSDTRKFRLVLPGDPELSKAVVNIQENAQGKYRLYEPGYYNISLPFVLSFRFAKTSDSTLGPLLNAMEINKYLRKSDGSADGPLLAAVTSAYSSAEWAQEGGDPCLPAPWSWVQCSSDPQPRVTSIKLSGKSLSGSIPAQFTNLDGLVELWLDNNSLSGSIPDFSGCPNLKRIHLENNLLTGDLPASLADLSSLRELYVQNNRLSGEVPSALLNKNLVLNYTGNPGLRKGSNGGNHKKIIIGSSVGAAVLLIATITACILMPKGNNSSKQGKLQHGLPSQKLASSLGDTAAEAAHYFTLSEIEDATKNFERKIGSGGFGVVYYGRLKDGKEIAVKILTNDSFQGKREFSNEVSLLSRIHHRNLVQFLGYCQEDGKSILVYEFMHNGTLKEHLYGPLTHGRGINWIKRLEIAEDAAKGIEYLHTGCVPSIIHRDLKTSNILLDKNMRAKVSDFGLSKLAVDGASHVSSIVRGTVGYLDPEYYISQQLTDKSDVYSFGVILLELISGQEAISNESFGINCRNIVQWAKMHIESGDIQGIIDPSLHDYDIQSMWKIAEKALMCVQPHGSMRPSISEVIKEIQDAITIEKGAEGVREGSSDEISRHSVHSSLNLGSLDLGASEHYLSIDDSIARPTAR</sequence>
<evidence type="ECO:0000256" key="15">
    <source>
        <dbReference type="ARBA" id="ARBA00022741"/>
    </source>
</evidence>
<evidence type="ECO:0000256" key="20">
    <source>
        <dbReference type="ARBA" id="ARBA00022989"/>
    </source>
</evidence>
<evidence type="ECO:0000256" key="13">
    <source>
        <dbReference type="ARBA" id="ARBA00022729"/>
    </source>
</evidence>
<dbReference type="InterPro" id="IPR002016">
    <property type="entry name" value="Haem_peroxidase"/>
</dbReference>
<evidence type="ECO:0000256" key="19">
    <source>
        <dbReference type="ARBA" id="ARBA00022958"/>
    </source>
</evidence>
<dbReference type="SUPFAM" id="SSF56112">
    <property type="entry name" value="Protein kinase-like (PK-like)"/>
    <property type="match status" value="1"/>
</dbReference>
<name>A0AAE1WMY3_9LAMI</name>
<dbReference type="Gene3D" id="1.10.510.10">
    <property type="entry name" value="Transferase(Phosphotransferase) domain 1"/>
    <property type="match status" value="1"/>
</dbReference>
<dbReference type="FunFam" id="1.10.520.10:FF:000003">
    <property type="entry name" value="Cytosolic ascorbate peroxidase"/>
    <property type="match status" value="1"/>
</dbReference>
<feature type="domain" description="Plant heme peroxidase family profile" evidence="31">
    <location>
        <begin position="126"/>
        <end position="374"/>
    </location>
</feature>
<dbReference type="GO" id="GO:0020037">
    <property type="term" value="F:heme binding"/>
    <property type="evidence" value="ECO:0007669"/>
    <property type="project" value="InterPro"/>
</dbReference>
<dbReference type="InterPro" id="IPR011009">
    <property type="entry name" value="Kinase-like_dom_sf"/>
</dbReference>
<dbReference type="InterPro" id="IPR000719">
    <property type="entry name" value="Prot_kinase_dom"/>
</dbReference>
<dbReference type="InterPro" id="IPR019794">
    <property type="entry name" value="Peroxidases_AS"/>
</dbReference>
<dbReference type="InterPro" id="IPR002207">
    <property type="entry name" value="Peroxidase_I"/>
</dbReference>
<dbReference type="InterPro" id="IPR001245">
    <property type="entry name" value="Ser-Thr/Tyr_kinase_cat_dom"/>
</dbReference>
<dbReference type="PANTHER" id="PTHR45631:SF68">
    <property type="entry name" value="REPEAT FAMILY PROTEIN, PUTATIVE, EXPRESSED-RELATED"/>
    <property type="match status" value="1"/>
</dbReference>
<keyword evidence="22" id="KW-0408">Iron</keyword>
<evidence type="ECO:0000256" key="9">
    <source>
        <dbReference type="ARBA" id="ARBA00022617"/>
    </source>
</evidence>
<dbReference type="InterPro" id="IPR019793">
    <property type="entry name" value="Peroxidases_heam-ligand_BS"/>
</dbReference>
<evidence type="ECO:0000256" key="6">
    <source>
        <dbReference type="ARBA" id="ARBA00022553"/>
    </source>
</evidence>
<dbReference type="Proteomes" id="UP001289374">
    <property type="component" value="Unassembled WGS sequence"/>
</dbReference>
<evidence type="ECO:0000259" key="30">
    <source>
        <dbReference type="PROSITE" id="PS50011"/>
    </source>
</evidence>
<dbReference type="PROSITE" id="PS00436">
    <property type="entry name" value="PEROXIDASE_2"/>
    <property type="match status" value="1"/>
</dbReference>
<evidence type="ECO:0000313" key="32">
    <source>
        <dbReference type="EMBL" id="KAK4396311.1"/>
    </source>
</evidence>
<keyword evidence="20" id="KW-1133">Transmembrane helix</keyword>
<comment type="subcellular location">
    <subcellularLocation>
        <location evidence="3">Membrane</location>
        <topology evidence="3">Single-pass membrane protein</topology>
    </subcellularLocation>
</comment>
<keyword evidence="17" id="KW-0106">Calcium</keyword>
<dbReference type="CDD" id="cd00691">
    <property type="entry name" value="ascorbate_peroxidase"/>
    <property type="match status" value="1"/>
</dbReference>
<evidence type="ECO:0000256" key="24">
    <source>
        <dbReference type="ARBA" id="ARBA00023170"/>
    </source>
</evidence>
<keyword evidence="33" id="KW-1185">Reference proteome</keyword>
<comment type="catalytic activity">
    <reaction evidence="27">
        <text>L-threonyl-[protein] + ATP = O-phospho-L-threonyl-[protein] + ADP + H(+)</text>
        <dbReference type="Rhea" id="RHEA:46608"/>
        <dbReference type="Rhea" id="RHEA-COMP:11060"/>
        <dbReference type="Rhea" id="RHEA-COMP:11605"/>
        <dbReference type="ChEBI" id="CHEBI:15378"/>
        <dbReference type="ChEBI" id="CHEBI:30013"/>
        <dbReference type="ChEBI" id="CHEBI:30616"/>
        <dbReference type="ChEBI" id="CHEBI:61977"/>
        <dbReference type="ChEBI" id="CHEBI:456216"/>
        <dbReference type="EC" id="2.7.11.1"/>
    </reaction>
</comment>
<evidence type="ECO:0000256" key="27">
    <source>
        <dbReference type="ARBA" id="ARBA00047899"/>
    </source>
</evidence>
<dbReference type="EMBL" id="JACGWL010000008">
    <property type="protein sequence ID" value="KAK4396311.1"/>
    <property type="molecule type" value="Genomic_DNA"/>
</dbReference>
<dbReference type="InterPro" id="IPR032675">
    <property type="entry name" value="LRR_dom_sf"/>
</dbReference>
<dbReference type="PROSITE" id="PS50873">
    <property type="entry name" value="PEROXIDASE_4"/>
    <property type="match status" value="1"/>
</dbReference>
<dbReference type="FunFam" id="1.10.420.10:FF:000003">
    <property type="entry name" value="L-ascorbate peroxidase, cytosolic"/>
    <property type="match status" value="1"/>
</dbReference>
<evidence type="ECO:0000256" key="29">
    <source>
        <dbReference type="PROSITE-ProRule" id="PRU10141"/>
    </source>
</evidence>
<evidence type="ECO:0000256" key="28">
    <source>
        <dbReference type="ARBA" id="ARBA00048679"/>
    </source>
</evidence>